<feature type="compositionally biased region" description="Basic and acidic residues" evidence="1">
    <location>
        <begin position="27"/>
        <end position="40"/>
    </location>
</feature>
<reference evidence="2" key="1">
    <citation type="journal article" date="2022" name="bioRxiv">
        <title>Sequencing and chromosome-scale assembly of the giantPleurodeles waltlgenome.</title>
        <authorList>
            <person name="Brown T."/>
            <person name="Elewa A."/>
            <person name="Iarovenko S."/>
            <person name="Subramanian E."/>
            <person name="Araus A.J."/>
            <person name="Petzold A."/>
            <person name="Susuki M."/>
            <person name="Suzuki K.-i.T."/>
            <person name="Hayashi T."/>
            <person name="Toyoda A."/>
            <person name="Oliveira C."/>
            <person name="Osipova E."/>
            <person name="Leigh N.D."/>
            <person name="Simon A."/>
            <person name="Yun M.H."/>
        </authorList>
    </citation>
    <scope>NUCLEOTIDE SEQUENCE</scope>
    <source>
        <strain evidence="2">20211129_DDA</strain>
        <tissue evidence="2">Liver</tissue>
    </source>
</reference>
<dbReference type="AlphaFoldDB" id="A0AAV7RFQ0"/>
<evidence type="ECO:0000256" key="1">
    <source>
        <dbReference type="SAM" id="MobiDB-lite"/>
    </source>
</evidence>
<gene>
    <name evidence="2" type="ORF">NDU88_003577</name>
</gene>
<name>A0AAV7RFQ0_PLEWA</name>
<evidence type="ECO:0000313" key="3">
    <source>
        <dbReference type="Proteomes" id="UP001066276"/>
    </source>
</evidence>
<feature type="region of interest" description="Disordered" evidence="1">
    <location>
        <begin position="1"/>
        <end position="62"/>
    </location>
</feature>
<dbReference type="Proteomes" id="UP001066276">
    <property type="component" value="Chromosome 5"/>
</dbReference>
<keyword evidence="3" id="KW-1185">Reference proteome</keyword>
<organism evidence="2 3">
    <name type="scientific">Pleurodeles waltl</name>
    <name type="common">Iberian ribbed newt</name>
    <dbReference type="NCBI Taxonomy" id="8319"/>
    <lineage>
        <taxon>Eukaryota</taxon>
        <taxon>Metazoa</taxon>
        <taxon>Chordata</taxon>
        <taxon>Craniata</taxon>
        <taxon>Vertebrata</taxon>
        <taxon>Euteleostomi</taxon>
        <taxon>Amphibia</taxon>
        <taxon>Batrachia</taxon>
        <taxon>Caudata</taxon>
        <taxon>Salamandroidea</taxon>
        <taxon>Salamandridae</taxon>
        <taxon>Pleurodelinae</taxon>
        <taxon>Pleurodeles</taxon>
    </lineage>
</organism>
<protein>
    <submittedName>
        <fullName evidence="2">Uncharacterized protein</fullName>
    </submittedName>
</protein>
<comment type="caution">
    <text evidence="2">The sequence shown here is derived from an EMBL/GenBank/DDBJ whole genome shotgun (WGS) entry which is preliminary data.</text>
</comment>
<evidence type="ECO:0000313" key="2">
    <source>
        <dbReference type="EMBL" id="KAJ1150788.1"/>
    </source>
</evidence>
<sequence>MDYNGRSHALTGRQRENNQGSEEEPSLDPREEAAPRAYREAEEEGENNLDHCKDEKDGDDGDMVRGLVDATSWSSTAHHNSGEMWLVQGLGRGYK</sequence>
<dbReference type="EMBL" id="JANPWB010000009">
    <property type="protein sequence ID" value="KAJ1150788.1"/>
    <property type="molecule type" value="Genomic_DNA"/>
</dbReference>
<accession>A0AAV7RFQ0</accession>
<proteinExistence type="predicted"/>